<evidence type="ECO:0000256" key="3">
    <source>
        <dbReference type="ARBA" id="ARBA00022989"/>
    </source>
</evidence>
<dbReference type="GO" id="GO:0008237">
    <property type="term" value="F:metallopeptidase activity"/>
    <property type="evidence" value="ECO:0007669"/>
    <property type="project" value="UniProtKB-KW"/>
</dbReference>
<gene>
    <name evidence="5" type="ORF">CLV47_102119</name>
</gene>
<keyword evidence="5" id="KW-0482">Metalloprotease</keyword>
<keyword evidence="3" id="KW-1133">Transmembrane helix</keyword>
<dbReference type="Proteomes" id="UP000237752">
    <property type="component" value="Unassembled WGS sequence"/>
</dbReference>
<dbReference type="InterPro" id="IPR007343">
    <property type="entry name" value="Uncharacterised_pept_Zn_put"/>
</dbReference>
<dbReference type="Pfam" id="PF04228">
    <property type="entry name" value="Zn_peptidase"/>
    <property type="match status" value="1"/>
</dbReference>
<dbReference type="RefSeq" id="WP_106347599.1">
    <property type="nucleotide sequence ID" value="NZ_PVUE01000002.1"/>
</dbReference>
<comment type="subcellular location">
    <subcellularLocation>
        <location evidence="1">Membrane</location>
        <topology evidence="1">Single-pass membrane protein</topology>
    </subcellularLocation>
</comment>
<keyword evidence="5" id="KW-0378">Hydrolase</keyword>
<dbReference type="AlphaFoldDB" id="A0A2T1A4A7"/>
<name>A0A2T1A4A7_9ACTN</name>
<reference evidence="5 6" key="1">
    <citation type="submission" date="2018-03" db="EMBL/GenBank/DDBJ databases">
        <title>Genomic Encyclopedia of Archaeal and Bacterial Type Strains, Phase II (KMG-II): from individual species to whole genera.</title>
        <authorList>
            <person name="Goeker M."/>
        </authorList>
    </citation>
    <scope>NUCLEOTIDE SEQUENCE [LARGE SCALE GENOMIC DNA]</scope>
    <source>
        <strain evidence="5 6">DSM 100065</strain>
    </source>
</reference>
<organism evidence="5 6">
    <name type="scientific">Antricoccus suffuscus</name>
    <dbReference type="NCBI Taxonomy" id="1629062"/>
    <lineage>
        <taxon>Bacteria</taxon>
        <taxon>Bacillati</taxon>
        <taxon>Actinomycetota</taxon>
        <taxon>Actinomycetes</taxon>
        <taxon>Geodermatophilales</taxon>
        <taxon>Antricoccaceae</taxon>
        <taxon>Antricoccus</taxon>
    </lineage>
</organism>
<evidence type="ECO:0000313" key="5">
    <source>
        <dbReference type="EMBL" id="PRZ43433.1"/>
    </source>
</evidence>
<evidence type="ECO:0000256" key="4">
    <source>
        <dbReference type="ARBA" id="ARBA00023136"/>
    </source>
</evidence>
<keyword evidence="4" id="KW-0472">Membrane</keyword>
<accession>A0A2T1A4A7</accession>
<dbReference type="GO" id="GO:0006508">
    <property type="term" value="P:proteolysis"/>
    <property type="evidence" value="ECO:0007669"/>
    <property type="project" value="UniProtKB-KW"/>
</dbReference>
<sequence>MPSSTSRRSVRAALVALIGVVVLAVGAACTTTVVGQASYANGIKKTAPQSNLEIKGSDGGKIDKLVANSLSDIFAYWKGKFEKDFGKKWKPISGGIYSYTPDQSEKIPCIGSAKSGADNAYYCPSGDLIAYDRDFLKKLADQYGDFIVPLILAHEYGHAIQDEIGDTGNKSIVVETQADCYAGVFVNAATKGTPHFSVTTKDLDSVLAGYLLFRDEPGGSASQAGSHGSGFDRVSAFQEGYVDGTQACLKNFNDKRTFTETPYTSPNDAANKGNAPYSSIGGIGTDEFNLYFDEVLSKKNKKWNEIKSKQFDGNSASCDGKKQKQLIFLCTSDDTVYYAGTDLAKKAYENFGDYAVVQLMGIEYADAALNVLGNKAKGKDRLTKQICLTGTYAGDAFRRTAEGQATLAGNTLSAGDLDEAVAVLLGIGSSNVVLDTHEMTAFDRINAFRKGVLSSINTGPDIDSCLK</sequence>
<evidence type="ECO:0000313" key="6">
    <source>
        <dbReference type="Proteomes" id="UP000237752"/>
    </source>
</evidence>
<dbReference type="PROSITE" id="PS51257">
    <property type="entry name" value="PROKAR_LIPOPROTEIN"/>
    <property type="match status" value="1"/>
</dbReference>
<evidence type="ECO:0000256" key="1">
    <source>
        <dbReference type="ARBA" id="ARBA00004167"/>
    </source>
</evidence>
<dbReference type="SUPFAM" id="SSF55486">
    <property type="entry name" value="Metalloproteases ('zincins'), catalytic domain"/>
    <property type="match status" value="1"/>
</dbReference>
<evidence type="ECO:0000256" key="2">
    <source>
        <dbReference type="ARBA" id="ARBA00022692"/>
    </source>
</evidence>
<keyword evidence="6" id="KW-1185">Reference proteome</keyword>
<proteinExistence type="predicted"/>
<protein>
    <submittedName>
        <fullName evidence="5">Putative metalloprotease</fullName>
    </submittedName>
</protein>
<dbReference type="GO" id="GO:0016020">
    <property type="term" value="C:membrane"/>
    <property type="evidence" value="ECO:0007669"/>
    <property type="project" value="UniProtKB-SubCell"/>
</dbReference>
<dbReference type="OrthoDB" id="5168289at2"/>
<dbReference type="EMBL" id="PVUE01000002">
    <property type="protein sequence ID" value="PRZ43433.1"/>
    <property type="molecule type" value="Genomic_DNA"/>
</dbReference>
<keyword evidence="2" id="KW-0812">Transmembrane</keyword>
<dbReference type="PANTHER" id="PTHR30168">
    <property type="entry name" value="PUTATIVE MEMBRANE PROTEIN YPFJ"/>
    <property type="match status" value="1"/>
</dbReference>
<comment type="caution">
    <text evidence="5">The sequence shown here is derived from an EMBL/GenBank/DDBJ whole genome shotgun (WGS) entry which is preliminary data.</text>
</comment>
<dbReference type="PANTHER" id="PTHR30168:SF0">
    <property type="entry name" value="INNER MEMBRANE PROTEIN"/>
    <property type="match status" value="1"/>
</dbReference>
<keyword evidence="5" id="KW-0645">Protease</keyword>